<accession>A0A941ECB1</accession>
<dbReference type="GO" id="GO:0003677">
    <property type="term" value="F:DNA binding"/>
    <property type="evidence" value="ECO:0007669"/>
    <property type="project" value="InterPro"/>
</dbReference>
<protein>
    <recommendedName>
        <fullName evidence="1">HTH cro/C1-type domain-containing protein</fullName>
    </recommendedName>
</protein>
<reference evidence="2" key="1">
    <citation type="submission" date="2021-04" db="EMBL/GenBank/DDBJ databases">
        <title>Genome based classification of Actinospica acidithermotolerans sp. nov., an actinobacterium isolated from an Indonesian hot spring.</title>
        <authorList>
            <person name="Kusuma A.B."/>
            <person name="Putra K.E."/>
            <person name="Nafisah S."/>
            <person name="Loh J."/>
            <person name="Nouioui I."/>
            <person name="Goodfellow M."/>
        </authorList>
    </citation>
    <scope>NUCLEOTIDE SEQUENCE</scope>
    <source>
        <strain evidence="2">MGRD01-02</strain>
    </source>
</reference>
<evidence type="ECO:0000313" key="2">
    <source>
        <dbReference type="EMBL" id="MBR7827823.1"/>
    </source>
</evidence>
<name>A0A941ECB1_9ACTN</name>
<dbReference type="CDD" id="cd00093">
    <property type="entry name" value="HTH_XRE"/>
    <property type="match status" value="1"/>
</dbReference>
<sequence>MVLPMSRREAIARRRATVGHSQESLAEKLAVDARTVRRWESGHSAPVPYLRPKLANELNWTPDELERALTAAETPEPVDGSDRDLETSDALSSLTPGYFNSSAHRATSLASDLLLGNANAEDLNHQLSCLAKDYLDLPLTKIVPRAQDALDHARTLLKFTPPGPRRSDALLAAARSLALLANAAMDTGAHPAAHQHADAAAALAAVAGHNPTVAWLRGLQSSNAYWSGNERQSARLAASAQQLSRDGAAELYIAGLRARAAGRLGDLAHMRKAIDTGRHVAELPTSELMVGVFGFSEAKQNLYVASGLLGAGEDAQQALSHAQLAVALYTDTKVVQARGFGDLAGARIDVATAQIRLGEYDGAEAALAPVLALPRSQHVATIQARLSRLISEIQGHPSRRADDLAERVRSALPRPRT</sequence>
<feature type="domain" description="HTH cro/C1-type" evidence="1">
    <location>
        <begin position="21"/>
        <end position="65"/>
    </location>
</feature>
<dbReference type="Proteomes" id="UP000676325">
    <property type="component" value="Unassembled WGS sequence"/>
</dbReference>
<organism evidence="2 3">
    <name type="scientific">Actinospica acidithermotolerans</name>
    <dbReference type="NCBI Taxonomy" id="2828514"/>
    <lineage>
        <taxon>Bacteria</taxon>
        <taxon>Bacillati</taxon>
        <taxon>Actinomycetota</taxon>
        <taxon>Actinomycetes</taxon>
        <taxon>Catenulisporales</taxon>
        <taxon>Actinospicaceae</taxon>
        <taxon>Actinospica</taxon>
    </lineage>
</organism>
<dbReference type="InterPro" id="IPR001387">
    <property type="entry name" value="Cro/C1-type_HTH"/>
</dbReference>
<proteinExistence type="predicted"/>
<dbReference type="Pfam" id="PF01381">
    <property type="entry name" value="HTH_3"/>
    <property type="match status" value="1"/>
</dbReference>
<dbReference type="RefSeq" id="WP_212518965.1">
    <property type="nucleotide sequence ID" value="NZ_JAGSOH010000042.1"/>
</dbReference>
<gene>
    <name evidence="2" type="ORF">KDK95_16000</name>
</gene>
<evidence type="ECO:0000259" key="1">
    <source>
        <dbReference type="PROSITE" id="PS50943"/>
    </source>
</evidence>
<dbReference type="Gene3D" id="1.10.260.40">
    <property type="entry name" value="lambda repressor-like DNA-binding domains"/>
    <property type="match status" value="1"/>
</dbReference>
<comment type="caution">
    <text evidence="2">The sequence shown here is derived from an EMBL/GenBank/DDBJ whole genome shotgun (WGS) entry which is preliminary data.</text>
</comment>
<evidence type="ECO:0000313" key="3">
    <source>
        <dbReference type="Proteomes" id="UP000676325"/>
    </source>
</evidence>
<dbReference type="SUPFAM" id="SSF47413">
    <property type="entry name" value="lambda repressor-like DNA-binding domains"/>
    <property type="match status" value="1"/>
</dbReference>
<dbReference type="AlphaFoldDB" id="A0A941ECB1"/>
<dbReference type="InterPro" id="IPR010982">
    <property type="entry name" value="Lambda_DNA-bd_dom_sf"/>
</dbReference>
<dbReference type="SMART" id="SM00530">
    <property type="entry name" value="HTH_XRE"/>
    <property type="match status" value="1"/>
</dbReference>
<dbReference type="EMBL" id="JAGSOH010000042">
    <property type="protein sequence ID" value="MBR7827823.1"/>
    <property type="molecule type" value="Genomic_DNA"/>
</dbReference>
<keyword evidence="3" id="KW-1185">Reference proteome</keyword>
<dbReference type="PROSITE" id="PS50943">
    <property type="entry name" value="HTH_CROC1"/>
    <property type="match status" value="1"/>
</dbReference>